<evidence type="ECO:0000256" key="8">
    <source>
        <dbReference type="ARBA" id="ARBA00022989"/>
    </source>
</evidence>
<dbReference type="GO" id="GO:0005886">
    <property type="term" value="C:plasma membrane"/>
    <property type="evidence" value="ECO:0007669"/>
    <property type="project" value="UniProtKB-SubCell"/>
</dbReference>
<dbReference type="Proteomes" id="UP000237839">
    <property type="component" value="Unassembled WGS sequence"/>
</dbReference>
<evidence type="ECO:0000256" key="4">
    <source>
        <dbReference type="ARBA" id="ARBA00022475"/>
    </source>
</evidence>
<evidence type="ECO:0000256" key="2">
    <source>
        <dbReference type="ARBA" id="ARBA00004162"/>
    </source>
</evidence>
<evidence type="ECO:0000256" key="6">
    <source>
        <dbReference type="ARBA" id="ARBA00022692"/>
    </source>
</evidence>
<dbReference type="PANTHER" id="PTHR35091:SF2">
    <property type="entry name" value="FLAGELLAR PROTEIN FLIL"/>
    <property type="match status" value="1"/>
</dbReference>
<protein>
    <recommendedName>
        <fullName evidence="10">Flagellar protein FliL</fullName>
    </recommendedName>
</protein>
<keyword evidence="11" id="KW-0282">Flagellum</keyword>
<accession>A0A2S9GSU4</accession>
<dbReference type="OrthoDB" id="5297029at2"/>
<keyword evidence="11" id="KW-0969">Cilium</keyword>
<reference evidence="11 12" key="1">
    <citation type="submission" date="2018-02" db="EMBL/GenBank/DDBJ databases">
        <title>Solimicrobium silvestre gen. nov., sp. nov., isolated from alpine forest soil.</title>
        <authorList>
            <person name="Margesin R."/>
            <person name="Albuquerque L."/>
            <person name="Zhang D.-C."/>
            <person name="Froufe H.J.C."/>
            <person name="Severino R."/>
            <person name="Roxo I."/>
            <person name="Egas C."/>
            <person name="Da Costa M.S."/>
        </authorList>
    </citation>
    <scope>NUCLEOTIDE SEQUENCE [LARGE SCALE GENOMIC DNA]</scope>
    <source>
        <strain evidence="11 12">S20-91</strain>
    </source>
</reference>
<comment type="similarity">
    <text evidence="3 10">Belongs to the FliL family.</text>
</comment>
<evidence type="ECO:0000313" key="12">
    <source>
        <dbReference type="Proteomes" id="UP000237839"/>
    </source>
</evidence>
<dbReference type="InterPro" id="IPR005503">
    <property type="entry name" value="FliL"/>
</dbReference>
<keyword evidence="7 10" id="KW-0283">Flagellar rotation</keyword>
<evidence type="ECO:0000256" key="1">
    <source>
        <dbReference type="ARBA" id="ARBA00002254"/>
    </source>
</evidence>
<keyword evidence="6 10" id="KW-0812">Transmembrane</keyword>
<keyword evidence="9 10" id="KW-0472">Membrane</keyword>
<keyword evidence="5 10" id="KW-0145">Chemotaxis</keyword>
<dbReference type="GO" id="GO:0071978">
    <property type="term" value="P:bacterial-type flagellum-dependent swarming motility"/>
    <property type="evidence" value="ECO:0007669"/>
    <property type="project" value="TreeGrafter"/>
</dbReference>
<dbReference type="GO" id="GO:0006935">
    <property type="term" value="P:chemotaxis"/>
    <property type="evidence" value="ECO:0007669"/>
    <property type="project" value="UniProtKB-KW"/>
</dbReference>
<comment type="subcellular location">
    <subcellularLocation>
        <location evidence="10">Cell inner membrane</location>
    </subcellularLocation>
    <subcellularLocation>
        <location evidence="2">Cell membrane</location>
        <topology evidence="2">Single-pass membrane protein</topology>
    </subcellularLocation>
</comment>
<keyword evidence="4" id="KW-1003">Cell membrane</keyword>
<dbReference type="EMBL" id="PUGF01000036">
    <property type="protein sequence ID" value="PRC90783.1"/>
    <property type="molecule type" value="Genomic_DNA"/>
</dbReference>
<comment type="function">
    <text evidence="1 10">Controls the rotational direction of flagella during chemotaxis.</text>
</comment>
<evidence type="ECO:0000256" key="5">
    <source>
        <dbReference type="ARBA" id="ARBA00022500"/>
    </source>
</evidence>
<dbReference type="NCBIfam" id="NF005435">
    <property type="entry name" value="PRK07021.1"/>
    <property type="match status" value="1"/>
</dbReference>
<evidence type="ECO:0000256" key="3">
    <source>
        <dbReference type="ARBA" id="ARBA00008281"/>
    </source>
</evidence>
<dbReference type="AlphaFoldDB" id="A0A2S9GSU4"/>
<keyword evidence="8 10" id="KW-1133">Transmembrane helix</keyword>
<evidence type="ECO:0000256" key="7">
    <source>
        <dbReference type="ARBA" id="ARBA00022779"/>
    </source>
</evidence>
<sequence length="177" mass="19514">MSKPPPKPEAAAADAVVPETGSKKKKIIIIAVIVAVILASAGGGAMMFLGKKDPNKKDEKKSAEKSTPPVFLALDNFVVNVQSENGDKFLQAGITLQVKNEEQMTYYKGYMPQLRSRILLLLSSKAADELLTNEGKEKLSSDIIKQIQRPYNNEEPTPKEAEERKILGVYFTSFMIQ</sequence>
<gene>
    <name evidence="11" type="ORF">S2091_4531</name>
</gene>
<keyword evidence="11" id="KW-0966">Cell projection</keyword>
<keyword evidence="10" id="KW-0997">Cell inner membrane</keyword>
<comment type="caution">
    <text evidence="11">The sequence shown here is derived from an EMBL/GenBank/DDBJ whole genome shotgun (WGS) entry which is preliminary data.</text>
</comment>
<dbReference type="PANTHER" id="PTHR35091">
    <property type="entry name" value="FLAGELLAR PROTEIN FLIL"/>
    <property type="match status" value="1"/>
</dbReference>
<evidence type="ECO:0000256" key="10">
    <source>
        <dbReference type="RuleBase" id="RU364125"/>
    </source>
</evidence>
<feature type="transmembrane region" description="Helical" evidence="10">
    <location>
        <begin position="27"/>
        <end position="50"/>
    </location>
</feature>
<evidence type="ECO:0000256" key="9">
    <source>
        <dbReference type="ARBA" id="ARBA00023136"/>
    </source>
</evidence>
<dbReference type="Pfam" id="PF03748">
    <property type="entry name" value="FliL"/>
    <property type="match status" value="1"/>
</dbReference>
<dbReference type="RefSeq" id="WP_105534255.1">
    <property type="nucleotide sequence ID" value="NZ_PUGF01000036.1"/>
</dbReference>
<evidence type="ECO:0000313" key="11">
    <source>
        <dbReference type="EMBL" id="PRC90783.1"/>
    </source>
</evidence>
<name>A0A2S9GSU4_9BURK</name>
<dbReference type="GO" id="GO:0009425">
    <property type="term" value="C:bacterial-type flagellum basal body"/>
    <property type="evidence" value="ECO:0007669"/>
    <property type="project" value="InterPro"/>
</dbReference>
<keyword evidence="12" id="KW-1185">Reference proteome</keyword>
<organism evidence="11 12">
    <name type="scientific">Solimicrobium silvestre</name>
    <dbReference type="NCBI Taxonomy" id="2099400"/>
    <lineage>
        <taxon>Bacteria</taxon>
        <taxon>Pseudomonadati</taxon>
        <taxon>Pseudomonadota</taxon>
        <taxon>Betaproteobacteria</taxon>
        <taxon>Burkholderiales</taxon>
        <taxon>Oxalobacteraceae</taxon>
        <taxon>Solimicrobium</taxon>
    </lineage>
</organism>
<proteinExistence type="inferred from homology"/>